<gene>
    <name evidence="1" type="ORF">RJ41_15035</name>
</gene>
<protein>
    <submittedName>
        <fullName evidence="1">Uncharacterized protein</fullName>
    </submittedName>
</protein>
<comment type="caution">
    <text evidence="1">The sequence shown here is derived from an EMBL/GenBank/DDBJ whole genome shotgun (WGS) entry which is preliminary data.</text>
</comment>
<accession>A0A0B3XZ90</accession>
<dbReference type="AlphaFoldDB" id="A0A0B3XZ90"/>
<sequence length="82" mass="8826">SYFTNLLSNGDFTQSGESWTKNGLAYITSENRNNVDSVMLASAYDYNSREGTASQVVTLASLGFSDSESLDAVLTANQMKAV</sequence>
<name>A0A0B3XZ90_9ALTE</name>
<dbReference type="Proteomes" id="UP000031197">
    <property type="component" value="Unassembled WGS sequence"/>
</dbReference>
<dbReference type="EMBL" id="JWLW01000057">
    <property type="protein sequence ID" value="KHT45951.1"/>
    <property type="molecule type" value="Genomic_DNA"/>
</dbReference>
<feature type="non-terminal residue" evidence="1">
    <location>
        <position position="82"/>
    </location>
</feature>
<organism evidence="1 2">
    <name type="scientific">Alteromonas marina</name>
    <dbReference type="NCBI Taxonomy" id="203795"/>
    <lineage>
        <taxon>Bacteria</taxon>
        <taxon>Pseudomonadati</taxon>
        <taxon>Pseudomonadota</taxon>
        <taxon>Gammaproteobacteria</taxon>
        <taxon>Alteromonadales</taxon>
        <taxon>Alteromonadaceae</taxon>
        <taxon>Alteromonas/Salinimonas group</taxon>
        <taxon>Alteromonas</taxon>
    </lineage>
</organism>
<feature type="non-terminal residue" evidence="1">
    <location>
        <position position="1"/>
    </location>
</feature>
<reference evidence="1 2" key="1">
    <citation type="submission" date="2014-12" db="EMBL/GenBank/DDBJ databases">
        <title>Genome sequencing of Alteromonas marina AD001.</title>
        <authorList>
            <person name="Adrian T.G.S."/>
            <person name="Chan K.G."/>
        </authorList>
    </citation>
    <scope>NUCLEOTIDE SEQUENCE [LARGE SCALE GENOMIC DNA]</scope>
    <source>
        <strain evidence="1 2">AD001</strain>
    </source>
</reference>
<proteinExistence type="predicted"/>
<evidence type="ECO:0000313" key="1">
    <source>
        <dbReference type="EMBL" id="KHT45951.1"/>
    </source>
</evidence>
<evidence type="ECO:0000313" key="2">
    <source>
        <dbReference type="Proteomes" id="UP000031197"/>
    </source>
</evidence>
<dbReference type="RefSeq" id="WP_039222559.1">
    <property type="nucleotide sequence ID" value="NZ_JWLW01000057.1"/>
</dbReference>
<keyword evidence="2" id="KW-1185">Reference proteome</keyword>